<keyword evidence="3" id="KW-1185">Reference proteome</keyword>
<evidence type="ECO:0008006" key="4">
    <source>
        <dbReference type="Google" id="ProtNLM"/>
    </source>
</evidence>
<dbReference type="RefSeq" id="WP_146534993.1">
    <property type="nucleotide sequence ID" value="NZ_SJPX01000003.1"/>
</dbReference>
<dbReference type="AlphaFoldDB" id="A0A5C6EWS5"/>
<gene>
    <name evidence="2" type="ORF">Poly59_32860</name>
</gene>
<reference evidence="2 3" key="1">
    <citation type="submission" date="2019-02" db="EMBL/GenBank/DDBJ databases">
        <title>Deep-cultivation of Planctomycetes and their phenomic and genomic characterization uncovers novel biology.</title>
        <authorList>
            <person name="Wiegand S."/>
            <person name="Jogler M."/>
            <person name="Boedeker C."/>
            <person name="Pinto D."/>
            <person name="Vollmers J."/>
            <person name="Rivas-Marin E."/>
            <person name="Kohn T."/>
            <person name="Peeters S.H."/>
            <person name="Heuer A."/>
            <person name="Rast P."/>
            <person name="Oberbeckmann S."/>
            <person name="Bunk B."/>
            <person name="Jeske O."/>
            <person name="Meyerdierks A."/>
            <person name="Storesund J.E."/>
            <person name="Kallscheuer N."/>
            <person name="Luecker S."/>
            <person name="Lage O.M."/>
            <person name="Pohl T."/>
            <person name="Merkel B.J."/>
            <person name="Hornburger P."/>
            <person name="Mueller R.-W."/>
            <person name="Bruemmer F."/>
            <person name="Labrenz M."/>
            <person name="Spormann A.M."/>
            <person name="Op Den Camp H."/>
            <person name="Overmann J."/>
            <person name="Amann R."/>
            <person name="Jetten M.S.M."/>
            <person name="Mascher T."/>
            <person name="Medema M.H."/>
            <person name="Devos D.P."/>
            <person name="Kaster A.-K."/>
            <person name="Ovreas L."/>
            <person name="Rohde M."/>
            <person name="Galperin M.Y."/>
            <person name="Jogler C."/>
        </authorList>
    </citation>
    <scope>NUCLEOTIDE SEQUENCE [LARGE SCALE GENOMIC DNA]</scope>
    <source>
        <strain evidence="2 3">Poly59</strain>
    </source>
</reference>
<comment type="caution">
    <text evidence="2">The sequence shown here is derived from an EMBL/GenBank/DDBJ whole genome shotgun (WGS) entry which is preliminary data.</text>
</comment>
<evidence type="ECO:0000313" key="3">
    <source>
        <dbReference type="Proteomes" id="UP000317977"/>
    </source>
</evidence>
<proteinExistence type="predicted"/>
<protein>
    <recommendedName>
        <fullName evidence="4">PEP-CTERM protein-sorting domain-containing protein</fullName>
    </recommendedName>
</protein>
<feature type="chain" id="PRO_5022879838" description="PEP-CTERM protein-sorting domain-containing protein" evidence="1">
    <location>
        <begin position="27"/>
        <end position="289"/>
    </location>
</feature>
<dbReference type="Proteomes" id="UP000317977">
    <property type="component" value="Unassembled WGS sequence"/>
</dbReference>
<feature type="signal peptide" evidence="1">
    <location>
        <begin position="1"/>
        <end position="26"/>
    </location>
</feature>
<keyword evidence="1" id="KW-0732">Signal</keyword>
<evidence type="ECO:0000256" key="1">
    <source>
        <dbReference type="SAM" id="SignalP"/>
    </source>
</evidence>
<evidence type="ECO:0000313" key="2">
    <source>
        <dbReference type="EMBL" id="TWU51691.1"/>
    </source>
</evidence>
<dbReference type="EMBL" id="SJPX01000003">
    <property type="protein sequence ID" value="TWU51691.1"/>
    <property type="molecule type" value="Genomic_DNA"/>
</dbReference>
<accession>A0A5C6EWS5</accession>
<name>A0A5C6EWS5_9BACT</name>
<organism evidence="2 3">
    <name type="scientific">Rubripirellula reticaptiva</name>
    <dbReference type="NCBI Taxonomy" id="2528013"/>
    <lineage>
        <taxon>Bacteria</taxon>
        <taxon>Pseudomonadati</taxon>
        <taxon>Planctomycetota</taxon>
        <taxon>Planctomycetia</taxon>
        <taxon>Pirellulales</taxon>
        <taxon>Pirellulaceae</taxon>
        <taxon>Rubripirellula</taxon>
    </lineage>
</organism>
<sequence length="289" mass="30904" precursor="true">MNCRLRFFLCISFLTVSLAIQSPAIGEITFVDTSFSTFTDAVTLQRVGVNRGGTQYAYRGSDWITGSVTAVNISSATVISADGYPSAGAVDGFLSSPVLNRGLLDPGLGDGVFNPGDEFTQYTFNQPVYNDVGSDLLLSFITFDFGSFETSPGPYWLSADGGAPLMVNRSADFDLSPVNSMPMFTYFDTIADPSDFLNSTTPSGFLGTSNATPRPSLQLVDLTDLGIGHGGTITSLRIWDDDFSNGNTIYPTFIAAFPAVSVPEPSFAGALAICISAAMTRRKRRQTTR</sequence>